<feature type="transmembrane region" description="Helical" evidence="2">
    <location>
        <begin position="50"/>
        <end position="70"/>
    </location>
</feature>
<dbReference type="AlphaFoldDB" id="A0A1Q9AES4"/>
<dbReference type="STRING" id="1672749.BJF92_01160"/>
<proteinExistence type="predicted"/>
<reference evidence="3 4" key="1">
    <citation type="submission" date="2016-09" db="EMBL/GenBank/DDBJ databases">
        <title>Rhizobium sp. nov., a novel species isolated from the rice rhizosphere.</title>
        <authorList>
            <person name="Zhao J."/>
            <person name="Zhang X."/>
        </authorList>
    </citation>
    <scope>NUCLEOTIDE SEQUENCE [LARGE SCALE GENOMIC DNA]</scope>
    <source>
        <strain evidence="3 4">MH17</strain>
    </source>
</reference>
<gene>
    <name evidence="3" type="ORF">BJF92_01160</name>
</gene>
<evidence type="ECO:0000256" key="1">
    <source>
        <dbReference type="SAM" id="MobiDB-lite"/>
    </source>
</evidence>
<accession>A0A1Q9AES4</accession>
<evidence type="ECO:0000313" key="3">
    <source>
        <dbReference type="EMBL" id="OLP53396.1"/>
    </source>
</evidence>
<keyword evidence="2" id="KW-0812">Transmembrane</keyword>
<evidence type="ECO:0000256" key="2">
    <source>
        <dbReference type="SAM" id="Phobius"/>
    </source>
</evidence>
<sequence length="134" mass="14445">MLRRIVNIVVFVPLAILLIVLSVANRHEVRLALNPFDPSDQTLSVSGPLFAFLFLAVIVGILIGGAVMWMEQGKHRRRSRLEAREAIKWQTLAEKRAVVAQQANPAPAPRATNGNAPALAPSAPQAALPSSSSH</sequence>
<organism evidence="3 4">
    <name type="scientific">Xaviernesmea rhizosphaerae</name>
    <dbReference type="NCBI Taxonomy" id="1672749"/>
    <lineage>
        <taxon>Bacteria</taxon>
        <taxon>Pseudomonadati</taxon>
        <taxon>Pseudomonadota</taxon>
        <taxon>Alphaproteobacteria</taxon>
        <taxon>Hyphomicrobiales</taxon>
        <taxon>Rhizobiaceae</taxon>
        <taxon>Rhizobium/Agrobacterium group</taxon>
        <taxon>Xaviernesmea</taxon>
    </lineage>
</organism>
<keyword evidence="2" id="KW-0472">Membrane</keyword>
<name>A0A1Q9AES4_9HYPH</name>
<keyword evidence="2" id="KW-1133">Transmembrane helix</keyword>
<dbReference type="Proteomes" id="UP000186143">
    <property type="component" value="Unassembled WGS sequence"/>
</dbReference>
<evidence type="ECO:0000313" key="4">
    <source>
        <dbReference type="Proteomes" id="UP000186143"/>
    </source>
</evidence>
<protein>
    <submittedName>
        <fullName evidence="3">DUF1049 domain-containing protein</fullName>
    </submittedName>
</protein>
<feature type="region of interest" description="Disordered" evidence="1">
    <location>
        <begin position="101"/>
        <end position="134"/>
    </location>
</feature>
<dbReference type="EMBL" id="MKIO01000040">
    <property type="protein sequence ID" value="OLP53396.1"/>
    <property type="molecule type" value="Genomic_DNA"/>
</dbReference>
<comment type="caution">
    <text evidence="3">The sequence shown here is derived from an EMBL/GenBank/DDBJ whole genome shotgun (WGS) entry which is preliminary data.</text>
</comment>